<dbReference type="OrthoDB" id="5295683at2"/>
<dbReference type="AlphaFoldDB" id="A0A323V062"/>
<feature type="domain" description="Barstar (barnase inhibitor)" evidence="2">
    <location>
        <begin position="42"/>
        <end position="135"/>
    </location>
</feature>
<reference evidence="3 4" key="1">
    <citation type="submission" date="2018-06" db="EMBL/GenBank/DDBJ databases">
        <title>Azoarcus communis strain SWub3 genome.</title>
        <authorList>
            <person name="Zorraquino Salvo V."/>
            <person name="Toubiana D."/>
            <person name="Blumwald E."/>
        </authorList>
    </citation>
    <scope>NUCLEOTIDE SEQUENCE [LARGE SCALE GENOMIC DNA]</scope>
    <source>
        <strain evidence="3 4">SWub3</strain>
    </source>
</reference>
<comment type="caution">
    <text evidence="3">The sequence shown here is derived from an EMBL/GenBank/DDBJ whole genome shotgun (WGS) entry which is preliminary data.</text>
</comment>
<dbReference type="Gene3D" id="3.30.370.10">
    <property type="entry name" value="Barstar-like"/>
    <property type="match status" value="1"/>
</dbReference>
<dbReference type="RefSeq" id="WP_110523366.1">
    <property type="nucleotide sequence ID" value="NZ_QKOE01000003.1"/>
</dbReference>
<accession>A0A323V062</accession>
<name>A0A323V062_9RHOO</name>
<evidence type="ECO:0000313" key="3">
    <source>
        <dbReference type="EMBL" id="PZA17350.1"/>
    </source>
</evidence>
<dbReference type="Proteomes" id="UP000248259">
    <property type="component" value="Unassembled WGS sequence"/>
</dbReference>
<evidence type="ECO:0000313" key="4">
    <source>
        <dbReference type="Proteomes" id="UP000248259"/>
    </source>
</evidence>
<evidence type="ECO:0000259" key="2">
    <source>
        <dbReference type="Pfam" id="PF01337"/>
    </source>
</evidence>
<dbReference type="EMBL" id="QKOE01000003">
    <property type="protein sequence ID" value="PZA17350.1"/>
    <property type="molecule type" value="Genomic_DNA"/>
</dbReference>
<comment type="similarity">
    <text evidence="1">Belongs to the barstar family.</text>
</comment>
<sequence>MSKPAPDLSDLLTDIPRAGVRPLPPDSSARIAAAAAQVDQACLRVSLNGCQDKTELLQRFATAFAFPDWFGHNWDALADCLGDLEWMPTHGYVLLLEHAADFRATHPEEFDTLLGVLRDTSRQWAADGLPFWVFVDLGPNAH</sequence>
<protein>
    <recommendedName>
        <fullName evidence="2">Barstar (barnase inhibitor) domain-containing protein</fullName>
    </recommendedName>
</protein>
<dbReference type="CDD" id="cd05141">
    <property type="entry name" value="Barstar_evA4336-like"/>
    <property type="match status" value="1"/>
</dbReference>
<evidence type="ECO:0000256" key="1">
    <source>
        <dbReference type="ARBA" id="ARBA00006845"/>
    </source>
</evidence>
<gene>
    <name evidence="3" type="ORF">DNK49_05655</name>
</gene>
<keyword evidence="4" id="KW-1185">Reference proteome</keyword>
<dbReference type="InterPro" id="IPR000468">
    <property type="entry name" value="Barstar"/>
</dbReference>
<proteinExistence type="inferred from homology"/>
<organism evidence="3 4">
    <name type="scientific">Parazoarcus communis SWub3 = DSM 12120</name>
    <dbReference type="NCBI Taxonomy" id="1121029"/>
    <lineage>
        <taxon>Bacteria</taxon>
        <taxon>Pseudomonadati</taxon>
        <taxon>Pseudomonadota</taxon>
        <taxon>Betaproteobacteria</taxon>
        <taxon>Rhodocyclales</taxon>
        <taxon>Zoogloeaceae</taxon>
        <taxon>Parazoarcus</taxon>
    </lineage>
</organism>
<dbReference type="SUPFAM" id="SSF52038">
    <property type="entry name" value="Barstar-related"/>
    <property type="match status" value="1"/>
</dbReference>
<dbReference type="InterPro" id="IPR035905">
    <property type="entry name" value="Barstar-like_sf"/>
</dbReference>
<dbReference type="Pfam" id="PF01337">
    <property type="entry name" value="Barstar"/>
    <property type="match status" value="1"/>
</dbReference>